<dbReference type="GO" id="GO:0005615">
    <property type="term" value="C:extracellular space"/>
    <property type="evidence" value="ECO:0007669"/>
    <property type="project" value="TreeGrafter"/>
</dbReference>
<gene>
    <name evidence="10" type="ORF">THAOC_24927</name>
</gene>
<name>K0S9B1_THAOC</name>
<reference evidence="10 11" key="1">
    <citation type="journal article" date="2012" name="Genome Biol.">
        <title>Genome and low-iron response of an oceanic diatom adapted to chronic iron limitation.</title>
        <authorList>
            <person name="Lommer M."/>
            <person name="Specht M."/>
            <person name="Roy A.S."/>
            <person name="Kraemer L."/>
            <person name="Andreson R."/>
            <person name="Gutowska M.A."/>
            <person name="Wolf J."/>
            <person name="Bergner S.V."/>
            <person name="Schilhabel M.B."/>
            <person name="Klostermeier U.C."/>
            <person name="Beiko R.G."/>
            <person name="Rosenstiel P."/>
            <person name="Hippler M."/>
            <person name="Laroche J."/>
        </authorList>
    </citation>
    <scope>NUCLEOTIDE SEQUENCE [LARGE SCALE GENOMIC DNA]</scope>
    <source>
        <strain evidence="10 11">CCMP1005</strain>
    </source>
</reference>
<evidence type="ECO:0000256" key="4">
    <source>
        <dbReference type="ARBA" id="ARBA00022801"/>
    </source>
</evidence>
<dbReference type="CDD" id="cd06231">
    <property type="entry name" value="M14_REP34-like"/>
    <property type="match status" value="2"/>
</dbReference>
<accession>K0S9B1</accession>
<dbReference type="InterPro" id="IPR000834">
    <property type="entry name" value="Peptidase_M14"/>
</dbReference>
<keyword evidence="6" id="KW-0482">Metalloprotease</keyword>
<evidence type="ECO:0000259" key="9">
    <source>
        <dbReference type="PROSITE" id="PS52035"/>
    </source>
</evidence>
<feature type="domain" description="Peptidase M14" evidence="9">
    <location>
        <begin position="401"/>
        <end position="682"/>
    </location>
</feature>
<keyword evidence="3" id="KW-0645">Protease</keyword>
<dbReference type="GO" id="GO:0008270">
    <property type="term" value="F:zinc ion binding"/>
    <property type="evidence" value="ECO:0007669"/>
    <property type="project" value="InterPro"/>
</dbReference>
<keyword evidence="8" id="KW-0812">Transmembrane</keyword>
<dbReference type="AlphaFoldDB" id="K0S9B1"/>
<dbReference type="PANTHER" id="PTHR11705">
    <property type="entry name" value="PROTEASE FAMILY M14 CARBOXYPEPTIDASE A,B"/>
    <property type="match status" value="1"/>
</dbReference>
<evidence type="ECO:0000256" key="6">
    <source>
        <dbReference type="ARBA" id="ARBA00023049"/>
    </source>
</evidence>
<keyword evidence="8" id="KW-1133">Transmembrane helix</keyword>
<dbReference type="Pfam" id="PF10994">
    <property type="entry name" value="DUF2817"/>
    <property type="match status" value="1"/>
</dbReference>
<keyword evidence="4" id="KW-0378">Hydrolase</keyword>
<evidence type="ECO:0000313" key="11">
    <source>
        <dbReference type="Proteomes" id="UP000266841"/>
    </source>
</evidence>
<dbReference type="InterPro" id="IPR021259">
    <property type="entry name" value="DUF2817"/>
</dbReference>
<evidence type="ECO:0000256" key="3">
    <source>
        <dbReference type="ARBA" id="ARBA00022670"/>
    </source>
</evidence>
<dbReference type="OrthoDB" id="407729at2759"/>
<proteinExistence type="inferred from homology"/>
<feature type="domain" description="Peptidase M14" evidence="9">
    <location>
        <begin position="90"/>
        <end position="409"/>
    </location>
</feature>
<dbReference type="eggNOG" id="ENOG502R6AS">
    <property type="taxonomic scope" value="Eukaryota"/>
</dbReference>
<keyword evidence="5" id="KW-0862">Zinc</keyword>
<dbReference type="GO" id="GO:0016788">
    <property type="term" value="F:hydrolase activity, acting on ester bonds"/>
    <property type="evidence" value="ECO:0007669"/>
    <property type="project" value="InterPro"/>
</dbReference>
<comment type="caution">
    <text evidence="10">The sequence shown here is derived from an EMBL/GenBank/DDBJ whole genome shotgun (WGS) entry which is preliminary data.</text>
</comment>
<keyword evidence="11" id="KW-1185">Reference proteome</keyword>
<dbReference type="PROSITE" id="PS52035">
    <property type="entry name" value="PEPTIDASE_M14"/>
    <property type="match status" value="2"/>
</dbReference>
<evidence type="ECO:0000256" key="5">
    <source>
        <dbReference type="ARBA" id="ARBA00022833"/>
    </source>
</evidence>
<dbReference type="GO" id="GO:0004181">
    <property type="term" value="F:metallocarboxypeptidase activity"/>
    <property type="evidence" value="ECO:0007669"/>
    <property type="project" value="InterPro"/>
</dbReference>
<evidence type="ECO:0000256" key="8">
    <source>
        <dbReference type="SAM" id="Phobius"/>
    </source>
</evidence>
<evidence type="ECO:0000256" key="2">
    <source>
        <dbReference type="ARBA" id="ARBA00005988"/>
    </source>
</evidence>
<sequence length="682" mass="75795">SHGEDLELPLLERAAYRLRRGPMVGLLLGLWTSLALIPLFSGSHSFVLDSRGVGMSSQHGDCVKRFYPIGTPGQPWTDAERDQWRATTKVQRSYSEEVVQKLNKLDESSWEVVQYGSLPHDPDKYPLYAVKSKPWSDDRPTVMVTGGVHGYETSGVQGSILFIQTEAAKYAKDVNVLVFPCVSPWGYECVQRWNYQVLDPNRSFKRDSECQTYESKQLMAYVDGLNADIICHVDLHETTDTDATEFMPAKHAEKGLSYEEEVIPDGFYLVGDSKNEGGQLDFQTAIIESVMKVTHIAPPDDGKIIGEEVVRDGIIIVPAKELGLCGGVTHAKYTTTTEVYPDSPKASDEICNRAQVAAVTGAFDYVMAAMCSDIKRFYPIGTPGQPWTDAERDQWRATTKVQRSYTEEVVQKLNKLDESSWEVVQYGSLPHDPDKYPLYAVKSKPWSGDRPTVMVTGGVHGYETSGVQGSILFIQTEAAKYAKDVNVLVFPCVSPWGYECVQRWNYQVLDPNRSFKRDSECQTHESKQLMAYVDGLNADIICHVDLHETTDTDATEFRPAKFAEKGLDNVQGVIPDGFYLVGDSKNEGGQLDFQTAIIESVKKVTHLAPPDDGKILGEEAVRDGIIVVDTKEWGLCGGVTRAKYTTTTEVYPDSPKASDEICNRAQVAAVTGAFDYVMANNR</sequence>
<dbReference type="Gene3D" id="3.40.630.10">
    <property type="entry name" value="Zn peptidases"/>
    <property type="match status" value="2"/>
</dbReference>
<dbReference type="EMBL" id="AGNL01034239">
    <property type="protein sequence ID" value="EJK55347.1"/>
    <property type="molecule type" value="Genomic_DNA"/>
</dbReference>
<dbReference type="GO" id="GO:0006508">
    <property type="term" value="P:proteolysis"/>
    <property type="evidence" value="ECO:0007669"/>
    <property type="project" value="UniProtKB-KW"/>
</dbReference>
<dbReference type="PANTHER" id="PTHR11705:SF143">
    <property type="entry name" value="SLL0236 PROTEIN"/>
    <property type="match status" value="1"/>
</dbReference>
<dbReference type="SUPFAM" id="SSF53187">
    <property type="entry name" value="Zn-dependent exopeptidases"/>
    <property type="match status" value="2"/>
</dbReference>
<protein>
    <recommendedName>
        <fullName evidence="9">Peptidase M14 domain-containing protein</fullName>
    </recommendedName>
</protein>
<comment type="caution">
    <text evidence="7">Lacks conserved residue(s) required for the propagation of feature annotation.</text>
</comment>
<feature type="non-terminal residue" evidence="10">
    <location>
        <position position="1"/>
    </location>
</feature>
<keyword evidence="8" id="KW-0472">Membrane</keyword>
<comment type="cofactor">
    <cofactor evidence="1">
        <name>Zn(2+)</name>
        <dbReference type="ChEBI" id="CHEBI:29105"/>
    </cofactor>
</comment>
<evidence type="ECO:0000256" key="1">
    <source>
        <dbReference type="ARBA" id="ARBA00001947"/>
    </source>
</evidence>
<dbReference type="Proteomes" id="UP000266841">
    <property type="component" value="Unassembled WGS sequence"/>
</dbReference>
<comment type="similarity">
    <text evidence="2 7">Belongs to the peptidase M14 family.</text>
</comment>
<evidence type="ECO:0000256" key="7">
    <source>
        <dbReference type="PROSITE-ProRule" id="PRU01379"/>
    </source>
</evidence>
<evidence type="ECO:0000313" key="10">
    <source>
        <dbReference type="EMBL" id="EJK55347.1"/>
    </source>
</evidence>
<feature type="transmembrane region" description="Helical" evidence="8">
    <location>
        <begin position="21"/>
        <end position="41"/>
    </location>
</feature>
<organism evidence="10 11">
    <name type="scientific">Thalassiosira oceanica</name>
    <name type="common">Marine diatom</name>
    <dbReference type="NCBI Taxonomy" id="159749"/>
    <lineage>
        <taxon>Eukaryota</taxon>
        <taxon>Sar</taxon>
        <taxon>Stramenopiles</taxon>
        <taxon>Ochrophyta</taxon>
        <taxon>Bacillariophyta</taxon>
        <taxon>Coscinodiscophyceae</taxon>
        <taxon>Thalassiosirophycidae</taxon>
        <taxon>Thalassiosirales</taxon>
        <taxon>Thalassiosiraceae</taxon>
        <taxon>Thalassiosira</taxon>
    </lineage>
</organism>